<keyword evidence="2" id="KW-1185">Reference proteome</keyword>
<gene>
    <name evidence="1" type="ORF">ACFQQL_02045</name>
</gene>
<dbReference type="Proteomes" id="UP001596455">
    <property type="component" value="Unassembled WGS sequence"/>
</dbReference>
<dbReference type="RefSeq" id="WP_382390751.1">
    <property type="nucleotide sequence ID" value="NZ_JBHTCQ010000001.1"/>
</dbReference>
<organism evidence="1 2">
    <name type="scientific">Georgenia alba</name>
    <dbReference type="NCBI Taxonomy" id="2233858"/>
    <lineage>
        <taxon>Bacteria</taxon>
        <taxon>Bacillati</taxon>
        <taxon>Actinomycetota</taxon>
        <taxon>Actinomycetes</taxon>
        <taxon>Micrococcales</taxon>
        <taxon>Bogoriellaceae</taxon>
        <taxon>Georgenia</taxon>
    </lineage>
</organism>
<dbReference type="EMBL" id="JBHTCQ010000001">
    <property type="protein sequence ID" value="MFC7403877.1"/>
    <property type="molecule type" value="Genomic_DNA"/>
</dbReference>
<name>A0ABW2Q4L2_9MICO</name>
<evidence type="ECO:0000313" key="2">
    <source>
        <dbReference type="Proteomes" id="UP001596455"/>
    </source>
</evidence>
<comment type="caution">
    <text evidence="1">The sequence shown here is derived from an EMBL/GenBank/DDBJ whole genome shotgun (WGS) entry which is preliminary data.</text>
</comment>
<proteinExistence type="predicted"/>
<protein>
    <submittedName>
        <fullName evidence="1">Uncharacterized protein</fullName>
    </submittedName>
</protein>
<reference evidence="2" key="1">
    <citation type="journal article" date="2019" name="Int. J. Syst. Evol. Microbiol.">
        <title>The Global Catalogue of Microorganisms (GCM) 10K type strain sequencing project: providing services to taxonomists for standard genome sequencing and annotation.</title>
        <authorList>
            <consortium name="The Broad Institute Genomics Platform"/>
            <consortium name="The Broad Institute Genome Sequencing Center for Infectious Disease"/>
            <person name="Wu L."/>
            <person name="Ma J."/>
        </authorList>
    </citation>
    <scope>NUCLEOTIDE SEQUENCE [LARGE SCALE GENOMIC DNA]</scope>
    <source>
        <strain evidence="2">JCM 1490</strain>
    </source>
</reference>
<accession>A0ABW2Q4L2</accession>
<evidence type="ECO:0000313" key="1">
    <source>
        <dbReference type="EMBL" id="MFC7403877.1"/>
    </source>
</evidence>
<sequence>MSQRTEDLDELAAQRGWVYTDGEQDLADRYAGSPFGQGWGPKIGESVVGEFRGRPFVTYEYAYHTTSSFGTGSSTSTHRLTVTAMTAPGAGAELQIARRGIKQRVLSLFGKRDLPVGDASFDRAFVVRTGASTGAEEFARTVLDPGVRSWPAESYRRPLRFTGNEILAWQSGKPKAADVVATLDHLAGLVERIPGHAWRSPG</sequence>